<evidence type="ECO:0000256" key="6">
    <source>
        <dbReference type="ARBA" id="ARBA00029731"/>
    </source>
</evidence>
<dbReference type="InterPro" id="IPR045864">
    <property type="entry name" value="aa-tRNA-synth_II/BPL/LPL"/>
</dbReference>
<dbReference type="InterPro" id="IPR017449">
    <property type="entry name" value="Pro-tRNA_synth_II"/>
</dbReference>
<dbReference type="CDD" id="cd00778">
    <property type="entry name" value="ProRS_core_arch_euk"/>
    <property type="match status" value="1"/>
</dbReference>
<dbReference type="InterPro" id="IPR006195">
    <property type="entry name" value="aa-tRNA-synth_II"/>
</dbReference>
<dbReference type="FunFam" id="3.30.110.30:FF:000004">
    <property type="entry name" value="Proline--tRNA ligase, chloroplastic/mitochondrial"/>
    <property type="match status" value="1"/>
</dbReference>
<proteinExistence type="inferred from homology"/>
<dbReference type="EC" id="6.1.1.15" evidence="1"/>
<dbReference type="Proteomes" id="UP000026962">
    <property type="component" value="Chromosome 7"/>
</dbReference>
<dbReference type="SUPFAM" id="SSF64586">
    <property type="entry name" value="C-terminal domain of ProRS"/>
    <property type="match status" value="1"/>
</dbReference>
<evidence type="ECO:0000313" key="10">
    <source>
        <dbReference type="EnsemblPlants" id="OPUNC07G03990.1"/>
    </source>
</evidence>
<evidence type="ECO:0000256" key="8">
    <source>
        <dbReference type="SAM" id="MobiDB-lite"/>
    </source>
</evidence>
<dbReference type="PROSITE" id="PS50862">
    <property type="entry name" value="AA_TRNA_LIGASE_II"/>
    <property type="match status" value="1"/>
</dbReference>
<dbReference type="FunFam" id="3.30.930.10:FF:000023">
    <property type="entry name" value="Proline--tRNA ligase"/>
    <property type="match status" value="1"/>
</dbReference>
<dbReference type="SMART" id="SM00946">
    <property type="entry name" value="ProRS-C_1"/>
    <property type="match status" value="1"/>
</dbReference>
<dbReference type="GO" id="GO:0017101">
    <property type="term" value="C:aminoacyl-tRNA synthetase multienzyme complex"/>
    <property type="evidence" value="ECO:0007669"/>
    <property type="project" value="TreeGrafter"/>
</dbReference>
<dbReference type="EnsemblPlants" id="OPUNC07G03990.1">
    <property type="protein sequence ID" value="OPUNC07G03990.1"/>
    <property type="gene ID" value="OPUNC07G03990"/>
</dbReference>
<dbReference type="HAMAP" id="MF_01571">
    <property type="entry name" value="Pro_tRNA_synth_type3"/>
    <property type="match status" value="1"/>
</dbReference>
<dbReference type="Pfam" id="PF03129">
    <property type="entry name" value="HGTP_anticodon"/>
    <property type="match status" value="1"/>
</dbReference>
<dbReference type="Gene3D" id="3.40.50.800">
    <property type="entry name" value="Anticodon-binding domain"/>
    <property type="match status" value="1"/>
</dbReference>
<keyword evidence="3" id="KW-0547">Nucleotide-binding</keyword>
<keyword evidence="11" id="KW-1185">Reference proteome</keyword>
<organism evidence="10">
    <name type="scientific">Oryza punctata</name>
    <name type="common">Red rice</name>
    <dbReference type="NCBI Taxonomy" id="4537"/>
    <lineage>
        <taxon>Eukaryota</taxon>
        <taxon>Viridiplantae</taxon>
        <taxon>Streptophyta</taxon>
        <taxon>Embryophyta</taxon>
        <taxon>Tracheophyta</taxon>
        <taxon>Spermatophyta</taxon>
        <taxon>Magnoliopsida</taxon>
        <taxon>Liliopsida</taxon>
        <taxon>Poales</taxon>
        <taxon>Poaceae</taxon>
        <taxon>BOP clade</taxon>
        <taxon>Oryzoideae</taxon>
        <taxon>Oryzeae</taxon>
        <taxon>Oryzinae</taxon>
        <taxon>Oryza</taxon>
    </lineage>
</organism>
<evidence type="ECO:0000313" key="11">
    <source>
        <dbReference type="Proteomes" id="UP000026962"/>
    </source>
</evidence>
<dbReference type="Gene3D" id="3.30.930.10">
    <property type="entry name" value="Bira Bifunctional Protein, Domain 2"/>
    <property type="match status" value="1"/>
</dbReference>
<dbReference type="CDD" id="cd00862">
    <property type="entry name" value="ProRS_anticodon_zinc"/>
    <property type="match status" value="1"/>
</dbReference>
<dbReference type="HOGENOM" id="CLU_001882_4_2_1"/>
<dbReference type="SUPFAM" id="SSF55681">
    <property type="entry name" value="Class II aaRS and biotin synthetases"/>
    <property type="match status" value="1"/>
</dbReference>
<dbReference type="GO" id="GO:0004827">
    <property type="term" value="F:proline-tRNA ligase activity"/>
    <property type="evidence" value="ECO:0007669"/>
    <property type="project" value="UniProtKB-EC"/>
</dbReference>
<dbReference type="InterPro" id="IPR004154">
    <property type="entry name" value="Anticodon-bd"/>
</dbReference>
<feature type="region of interest" description="Disordered" evidence="8">
    <location>
        <begin position="46"/>
        <end position="70"/>
    </location>
</feature>
<evidence type="ECO:0000256" key="2">
    <source>
        <dbReference type="ARBA" id="ARBA00022598"/>
    </source>
</evidence>
<evidence type="ECO:0000256" key="7">
    <source>
        <dbReference type="ARBA" id="ARBA00047671"/>
    </source>
</evidence>
<dbReference type="GO" id="GO:0005524">
    <property type="term" value="F:ATP binding"/>
    <property type="evidence" value="ECO:0007669"/>
    <property type="project" value="UniProtKB-KW"/>
</dbReference>
<dbReference type="InterPro" id="IPR033721">
    <property type="entry name" value="ProRS_core_arch_euk"/>
</dbReference>
<keyword evidence="2" id="KW-0436">Ligase</keyword>
<dbReference type="InterPro" id="IPR002316">
    <property type="entry name" value="Pro-tRNA-ligase_IIa"/>
</dbReference>
<keyword evidence="4" id="KW-0067">ATP-binding</keyword>
<dbReference type="OMA" id="HRWEMRT"/>
<dbReference type="InterPro" id="IPR002314">
    <property type="entry name" value="aa-tRNA-synt_IIb"/>
</dbReference>
<evidence type="ECO:0000256" key="5">
    <source>
        <dbReference type="ARBA" id="ARBA00023146"/>
    </source>
</evidence>
<dbReference type="InterPro" id="IPR036621">
    <property type="entry name" value="Anticodon-bd_dom_sf"/>
</dbReference>
<dbReference type="PRINTS" id="PR01046">
    <property type="entry name" value="TRNASYNTHPRO"/>
</dbReference>
<feature type="domain" description="Aminoacyl-transfer RNA synthetases class-II family profile" evidence="9">
    <location>
        <begin position="98"/>
        <end position="346"/>
    </location>
</feature>
<comment type="catalytic activity">
    <reaction evidence="7">
        <text>tRNA(Pro) + L-proline + ATP = L-prolyl-tRNA(Pro) + AMP + diphosphate</text>
        <dbReference type="Rhea" id="RHEA:14305"/>
        <dbReference type="Rhea" id="RHEA-COMP:9700"/>
        <dbReference type="Rhea" id="RHEA-COMP:9702"/>
        <dbReference type="ChEBI" id="CHEBI:30616"/>
        <dbReference type="ChEBI" id="CHEBI:33019"/>
        <dbReference type="ChEBI" id="CHEBI:60039"/>
        <dbReference type="ChEBI" id="CHEBI:78442"/>
        <dbReference type="ChEBI" id="CHEBI:78532"/>
        <dbReference type="ChEBI" id="CHEBI:456215"/>
        <dbReference type="EC" id="6.1.1.15"/>
    </reaction>
</comment>
<evidence type="ECO:0000259" key="9">
    <source>
        <dbReference type="PROSITE" id="PS50862"/>
    </source>
</evidence>
<reference evidence="10" key="1">
    <citation type="submission" date="2015-04" db="UniProtKB">
        <authorList>
            <consortium name="EnsemblPlants"/>
        </authorList>
    </citation>
    <scope>IDENTIFICATION</scope>
</reference>
<dbReference type="PANTHER" id="PTHR43382">
    <property type="entry name" value="PROLYL-TRNA SYNTHETASE"/>
    <property type="match status" value="1"/>
</dbReference>
<dbReference type="FunFam" id="3.40.50.800:FF:000016">
    <property type="entry name" value="Proline--tRNA ligase, chloroplastic/mitochondrial"/>
    <property type="match status" value="1"/>
</dbReference>
<dbReference type="GO" id="GO:0009570">
    <property type="term" value="C:chloroplast stroma"/>
    <property type="evidence" value="ECO:0007669"/>
    <property type="project" value="TreeGrafter"/>
</dbReference>
<dbReference type="STRING" id="4537.A0A0E0LHH7"/>
<evidence type="ECO:0000256" key="3">
    <source>
        <dbReference type="ARBA" id="ARBA00022741"/>
    </source>
</evidence>
<evidence type="ECO:0000256" key="4">
    <source>
        <dbReference type="ARBA" id="ARBA00022840"/>
    </source>
</evidence>
<dbReference type="InterPro" id="IPR004499">
    <property type="entry name" value="Pro-tRNA-ligase_IIa_arc-type"/>
</dbReference>
<protein>
    <recommendedName>
        <fullName evidence="1">proline--tRNA ligase</fullName>
        <ecNumber evidence="1">6.1.1.15</ecNumber>
    </recommendedName>
    <alternativeName>
        <fullName evidence="6">Prolyl-tRNA synthetase</fullName>
    </alternativeName>
</protein>
<dbReference type="eggNOG" id="KOG4163">
    <property type="taxonomic scope" value="Eukaryota"/>
</dbReference>
<reference evidence="10" key="2">
    <citation type="submission" date="2018-05" db="EMBL/GenBank/DDBJ databases">
        <title>OpunRS2 (Oryza punctata Reference Sequence Version 2).</title>
        <authorList>
            <person name="Zhang J."/>
            <person name="Kudrna D."/>
            <person name="Lee S."/>
            <person name="Talag J."/>
            <person name="Welchert J."/>
            <person name="Wing R.A."/>
        </authorList>
    </citation>
    <scope>NUCLEOTIDE SEQUENCE [LARGE SCALE GENOMIC DNA]</scope>
</reference>
<dbReference type="AlphaFoldDB" id="A0A0E0LHH7"/>
<feature type="compositionally biased region" description="Low complexity" evidence="8">
    <location>
        <begin position="46"/>
        <end position="55"/>
    </location>
</feature>
<dbReference type="GO" id="GO:0006433">
    <property type="term" value="P:prolyl-tRNA aminoacylation"/>
    <property type="evidence" value="ECO:0007669"/>
    <property type="project" value="InterPro"/>
</dbReference>
<dbReference type="NCBIfam" id="TIGR00408">
    <property type="entry name" value="proS_fam_I"/>
    <property type="match status" value="1"/>
</dbReference>
<dbReference type="InterPro" id="IPR016061">
    <property type="entry name" value="Pro-tRNA_ligase_II_C"/>
</dbReference>
<accession>A0A0E0LHH7</accession>
<name>A0A0E0LHH7_ORYPU</name>
<keyword evidence="5" id="KW-0030">Aminoacyl-tRNA synthetase</keyword>
<dbReference type="Pfam" id="PF09180">
    <property type="entry name" value="ProRS-C_1"/>
    <property type="match status" value="1"/>
</dbReference>
<dbReference type="PANTHER" id="PTHR43382:SF3">
    <property type="entry name" value="PROLINE--TRNA LIGASE, CHLOROPLASTIC_MITOCHONDRIAL"/>
    <property type="match status" value="1"/>
</dbReference>
<dbReference type="Gene3D" id="3.30.110.30">
    <property type="entry name" value="C-terminal domain of ProRS"/>
    <property type="match status" value="1"/>
</dbReference>
<dbReference type="Pfam" id="PF00587">
    <property type="entry name" value="tRNA-synt_2b"/>
    <property type="match status" value="1"/>
</dbReference>
<dbReference type="GO" id="GO:0005739">
    <property type="term" value="C:mitochondrion"/>
    <property type="evidence" value="ECO:0007669"/>
    <property type="project" value="TreeGrafter"/>
</dbReference>
<evidence type="ECO:0000256" key="1">
    <source>
        <dbReference type="ARBA" id="ARBA00012831"/>
    </source>
</evidence>
<dbReference type="Gramene" id="OPUNC07G03990.1">
    <property type="protein sequence ID" value="OPUNC07G03990.1"/>
    <property type="gene ID" value="OPUNC07G03990"/>
</dbReference>
<dbReference type="SUPFAM" id="SSF52954">
    <property type="entry name" value="Class II aaRS ABD-related"/>
    <property type="match status" value="1"/>
</dbReference>
<sequence>MASLLRLPSLLKPAAAARPSALLSRRSRGGLHAGMEARVSASRSQAAAATTGAAAPAPPETRGGGDREGQVTPRSVDFNAWYTDVIAAAELADYGPVRGTMVIRPYGYAIWEAIQDYLNVKFKETGHSNMYFPQFIPYSFIEKEASHVEGFSPELALVTIGGGKELEEKLVVRPTSETIVNHMFTKWIQSYRDLPLMINQWANVTRWEMRTKPFIRTLEFLWQEGHTAHATLEEAEKEAMQMIDVYTKFAYEQAAIPVIPGRKSRVETFAGANRTYTIEAMMGDRKALQAGTSHNLGQNFSRAFGTQFMDENGQIEHVWQTSWAISTRFVGGIIMTHGDDAGLMLPPNIAPIQVVIVPIWKKGDEKSAVMEAVASVQNTLKEAGIRVKVDDSELRTPGWKFNFYEMKGVPIRLEIGPRDVTNRSVVISRRDVPGKQGKEFGVSMDPSILVDHIKGRLEEIQASLLQKAIAFRDSNIVDVSSYGELKEAIAEGKWARGPWSASDADELKVKEETSATIRCFPFEQPEGAKKCFMTGNPAEEVAIFAKSY</sequence>